<dbReference type="AlphaFoldDB" id="A0A162X2S3"/>
<evidence type="ECO:0000256" key="1">
    <source>
        <dbReference type="ARBA" id="ARBA00023015"/>
    </source>
</evidence>
<dbReference type="PROSITE" id="PS01124">
    <property type="entry name" value="HTH_ARAC_FAMILY_2"/>
    <property type="match status" value="1"/>
</dbReference>
<proteinExistence type="predicted"/>
<keyword evidence="2" id="KW-0238">DNA-binding</keyword>
<evidence type="ECO:0000256" key="3">
    <source>
        <dbReference type="ARBA" id="ARBA00023163"/>
    </source>
</evidence>
<dbReference type="SUPFAM" id="SSF46689">
    <property type="entry name" value="Homeodomain-like"/>
    <property type="match status" value="2"/>
</dbReference>
<dbReference type="RefSeq" id="WP_066319354.1">
    <property type="nucleotide sequence ID" value="NZ_CANLSS010000003.1"/>
</dbReference>
<dbReference type="STRING" id="1642818.AWE51_17670"/>
<comment type="caution">
    <text evidence="5">The sequence shown here is derived from an EMBL/GenBank/DDBJ whole genome shotgun (WGS) entry which is preliminary data.</text>
</comment>
<accession>A0A162X2S3</accession>
<dbReference type="InterPro" id="IPR020449">
    <property type="entry name" value="Tscrpt_reg_AraC-type_HTH"/>
</dbReference>
<dbReference type="OrthoDB" id="1007602at2"/>
<evidence type="ECO:0000259" key="4">
    <source>
        <dbReference type="PROSITE" id="PS01124"/>
    </source>
</evidence>
<keyword evidence="3" id="KW-0804">Transcription</keyword>
<dbReference type="EMBL" id="LQRT01000058">
    <property type="protein sequence ID" value="KZS38385.1"/>
    <property type="molecule type" value="Genomic_DNA"/>
</dbReference>
<dbReference type="Proteomes" id="UP000076715">
    <property type="component" value="Unassembled WGS sequence"/>
</dbReference>
<sequence length="289" mass="34178">MHKVLQSLQLSLLNIGYAHLDSHWNYDNVISPFTRMYYITKGSAKVYHNGKEFSLKPGYMYLIPSYTYSRYKCDEYHEQYYISFFEEIKNGLSIFNLKSFIYEIESTPSDLEYFKRLLEINPNRALIDDDPEVYDNRPTLLHFKRKNEKLSAAFFLETRGFLNILLSRFIEDTSDSTVRTNSGYNLSQVLNYIGENLHRELTISELASYCHLSTDYFSRIFKDKFGMRPNIYMQSKRVERAQLLLLTTNYSLQQIAEKVGLENLSYFSRVFKKHAGKTPGNFRREQMKV</sequence>
<dbReference type="Pfam" id="PF12833">
    <property type="entry name" value="HTH_18"/>
    <property type="match status" value="1"/>
</dbReference>
<protein>
    <submittedName>
        <fullName evidence="5">AraC family transcriptional regulator</fullName>
    </submittedName>
</protein>
<dbReference type="GO" id="GO:0043565">
    <property type="term" value="F:sequence-specific DNA binding"/>
    <property type="evidence" value="ECO:0007669"/>
    <property type="project" value="InterPro"/>
</dbReference>
<dbReference type="SMART" id="SM00342">
    <property type="entry name" value="HTH_ARAC"/>
    <property type="match status" value="1"/>
</dbReference>
<dbReference type="InterPro" id="IPR018060">
    <property type="entry name" value="HTH_AraC"/>
</dbReference>
<evidence type="ECO:0000313" key="6">
    <source>
        <dbReference type="Proteomes" id="UP000076715"/>
    </source>
</evidence>
<gene>
    <name evidence="5" type="ORF">AWE51_17670</name>
</gene>
<dbReference type="PROSITE" id="PS00041">
    <property type="entry name" value="HTH_ARAC_FAMILY_1"/>
    <property type="match status" value="1"/>
</dbReference>
<dbReference type="PANTHER" id="PTHR43280">
    <property type="entry name" value="ARAC-FAMILY TRANSCRIPTIONAL REGULATOR"/>
    <property type="match status" value="1"/>
</dbReference>
<evidence type="ECO:0000313" key="5">
    <source>
        <dbReference type="EMBL" id="KZS38385.1"/>
    </source>
</evidence>
<dbReference type="GO" id="GO:0003700">
    <property type="term" value="F:DNA-binding transcription factor activity"/>
    <property type="evidence" value="ECO:0007669"/>
    <property type="project" value="InterPro"/>
</dbReference>
<dbReference type="InterPro" id="IPR009057">
    <property type="entry name" value="Homeodomain-like_sf"/>
</dbReference>
<keyword evidence="6" id="KW-1185">Reference proteome</keyword>
<dbReference type="Gene3D" id="1.10.10.60">
    <property type="entry name" value="Homeodomain-like"/>
    <property type="match status" value="2"/>
</dbReference>
<evidence type="ECO:0000256" key="2">
    <source>
        <dbReference type="ARBA" id="ARBA00023125"/>
    </source>
</evidence>
<dbReference type="PRINTS" id="PR00032">
    <property type="entry name" value="HTHARAC"/>
</dbReference>
<keyword evidence="1" id="KW-0805">Transcription regulation</keyword>
<dbReference type="InterPro" id="IPR018062">
    <property type="entry name" value="HTH_AraC-typ_CS"/>
</dbReference>
<dbReference type="InterPro" id="IPR037923">
    <property type="entry name" value="HTH-like"/>
</dbReference>
<organism evidence="5 6">
    <name type="scientific">Aquimarina aggregata</name>
    <dbReference type="NCBI Taxonomy" id="1642818"/>
    <lineage>
        <taxon>Bacteria</taxon>
        <taxon>Pseudomonadati</taxon>
        <taxon>Bacteroidota</taxon>
        <taxon>Flavobacteriia</taxon>
        <taxon>Flavobacteriales</taxon>
        <taxon>Flavobacteriaceae</taxon>
        <taxon>Aquimarina</taxon>
    </lineage>
</organism>
<dbReference type="PANTHER" id="PTHR43280:SF28">
    <property type="entry name" value="HTH-TYPE TRANSCRIPTIONAL ACTIVATOR RHAS"/>
    <property type="match status" value="1"/>
</dbReference>
<name>A0A162X2S3_9FLAO</name>
<dbReference type="SUPFAM" id="SSF51215">
    <property type="entry name" value="Regulatory protein AraC"/>
    <property type="match status" value="1"/>
</dbReference>
<feature type="domain" description="HTH araC/xylS-type" evidence="4">
    <location>
        <begin position="187"/>
        <end position="285"/>
    </location>
</feature>
<reference evidence="5 6" key="1">
    <citation type="submission" date="2016-01" db="EMBL/GenBank/DDBJ databases">
        <title>The draft genome sequence of Aquimarina sp. RZW4-3-2.</title>
        <authorList>
            <person name="Wang Y."/>
        </authorList>
    </citation>
    <scope>NUCLEOTIDE SEQUENCE [LARGE SCALE GENOMIC DNA]</scope>
    <source>
        <strain evidence="5 6">RZW4-3-2</strain>
    </source>
</reference>